<protein>
    <submittedName>
        <fullName evidence="2">Uncharacterized protein</fullName>
    </submittedName>
</protein>
<evidence type="ECO:0000313" key="3">
    <source>
        <dbReference type="Proteomes" id="UP000265618"/>
    </source>
</evidence>
<dbReference type="EMBL" id="BDIP01003212">
    <property type="protein sequence ID" value="GCA63354.1"/>
    <property type="molecule type" value="Genomic_DNA"/>
</dbReference>
<proteinExistence type="predicted"/>
<evidence type="ECO:0000313" key="2">
    <source>
        <dbReference type="EMBL" id="GCA63354.1"/>
    </source>
</evidence>
<feature type="region of interest" description="Disordered" evidence="1">
    <location>
        <begin position="18"/>
        <end position="81"/>
    </location>
</feature>
<comment type="caution">
    <text evidence="2">The sequence shown here is derived from an EMBL/GenBank/DDBJ whole genome shotgun (WGS) entry which is preliminary data.</text>
</comment>
<keyword evidence="3" id="KW-1185">Reference proteome</keyword>
<dbReference type="Proteomes" id="UP000265618">
    <property type="component" value="Unassembled WGS sequence"/>
</dbReference>
<accession>A0A391NNW8</accession>
<feature type="compositionally biased region" description="Acidic residues" evidence="1">
    <location>
        <begin position="63"/>
        <end position="81"/>
    </location>
</feature>
<feature type="non-terminal residue" evidence="2">
    <location>
        <position position="1"/>
    </location>
</feature>
<dbReference type="AlphaFoldDB" id="A0A391NNW8"/>
<organism evidence="2 3">
    <name type="scientific">Kipferlia bialata</name>
    <dbReference type="NCBI Taxonomy" id="797122"/>
    <lineage>
        <taxon>Eukaryota</taxon>
        <taxon>Metamonada</taxon>
        <taxon>Carpediemonas-like organisms</taxon>
        <taxon>Kipferlia</taxon>
    </lineage>
</organism>
<gene>
    <name evidence="2" type="ORF">KIPB_009444</name>
</gene>
<feature type="compositionally biased region" description="Acidic residues" evidence="1">
    <location>
        <begin position="22"/>
        <end position="34"/>
    </location>
</feature>
<reference evidence="2 3" key="1">
    <citation type="journal article" date="2018" name="PLoS ONE">
        <title>The draft genome of Kipferlia bialata reveals reductive genome evolution in fornicate parasites.</title>
        <authorList>
            <person name="Tanifuji G."/>
            <person name="Takabayashi S."/>
            <person name="Kume K."/>
            <person name="Takagi M."/>
            <person name="Nakayama T."/>
            <person name="Kamikawa R."/>
            <person name="Inagaki Y."/>
            <person name="Hashimoto T."/>
        </authorList>
    </citation>
    <scope>NUCLEOTIDE SEQUENCE [LARGE SCALE GENOMIC DNA]</scope>
    <source>
        <strain evidence="2">NY0173</strain>
    </source>
</reference>
<sequence>GSGIFRRHRKVSGFYHACLDGSDADNEEEGEGETEGTCGLGESDAPVDTDSLAVSVIDRDGTECEGEGETDPEEGTNEEREDVVAIGESAPDAGAGVEGEEGAETQVVSLMVLEAEDSEGEGDVEIVLFDSD</sequence>
<name>A0A391NNW8_9EUKA</name>
<evidence type="ECO:0000256" key="1">
    <source>
        <dbReference type="SAM" id="MobiDB-lite"/>
    </source>
</evidence>